<keyword evidence="1" id="KW-0175">Coiled coil</keyword>
<comment type="caution">
    <text evidence="2">The sequence shown here is derived from an EMBL/GenBank/DDBJ whole genome shotgun (WGS) entry which is preliminary data.</text>
</comment>
<name>A0ABS6DZ19_9FIRM</name>
<evidence type="ECO:0000313" key="3">
    <source>
        <dbReference type="Proteomes" id="UP001196301"/>
    </source>
</evidence>
<sequence>MQLLYGRDKSDYKTLSKSPQLSEAAANVLTENYLGYEFVKNQEEYSDITKQPFSLAYCVTNLDGYLDKEMILVSKNGRNLKYTTPSRYAHARLFEIDENSFKDSFFDIFKYSFIDSENSEDYKGDEIDSYRGELIDLEQTERLSKKALKSILAMLFDNYRTISKRIYIIIDAVGDNYNARSLDVIKQIYKNVPYFIRKLAGFVSYGSPNQNYSNRIKLVALSRENEKISSDLKVDLLNLDLGKIEETSSKESKYVADYILDLDEDKKVEFFDLIDLKYKNIRLTIKDLYNICLSRKLWGESSDKSKMESWIHNIINYNELDEELFNKMLDSIEENLNDSIFDKYLHEILAKDSNICLEYLDSDKDLYNLLLFEDILSVDYDDLNLKINLNAKYIADWWEENIFPILKSKYEGQAIMSALEDEVTKFEKLDFQGENYKKLKKEIKQKAESLIKSEECEIGRDIVEEKEKLINLCDDIEKIENLRELESQMNKIEDIYENLVYKINKRFLKNNVLYPKFREIVDNSLENKEYDFFDLEAFLDRHQDLLGEEALNYILDKKEKASYNLHQNLSTQIQDIKDLKSLRVLQESLSIEEELSENKKTDEILVERFKDIIRSFSESEVNDVENIKLGRRIYIGLKNNYINDHIEIRYLIRREIILDLNDMRKTIHALNEAIDFIDELENNYLNVKHYIMFIRLGEDKETYRIKGKYLNNLLNYIDKKQNKSLFSMPKVFMSKSLKQEDKDFNKENEDLLKEIDRYLKK</sequence>
<organism evidence="2 3">
    <name type="scientific">Intestinibacter bartlettii</name>
    <dbReference type="NCBI Taxonomy" id="261299"/>
    <lineage>
        <taxon>Bacteria</taxon>
        <taxon>Bacillati</taxon>
        <taxon>Bacillota</taxon>
        <taxon>Clostridia</taxon>
        <taxon>Peptostreptococcales</taxon>
        <taxon>Peptostreptococcaceae</taxon>
        <taxon>Intestinibacter</taxon>
    </lineage>
</organism>
<dbReference type="Proteomes" id="UP001196301">
    <property type="component" value="Unassembled WGS sequence"/>
</dbReference>
<evidence type="ECO:0000256" key="1">
    <source>
        <dbReference type="SAM" id="Coils"/>
    </source>
</evidence>
<dbReference type="EMBL" id="JAHLOQ010000038">
    <property type="protein sequence ID" value="MBU5337090.1"/>
    <property type="molecule type" value="Genomic_DNA"/>
</dbReference>
<feature type="coiled-coil region" evidence="1">
    <location>
        <begin position="462"/>
        <end position="502"/>
    </location>
</feature>
<gene>
    <name evidence="2" type="ORF">KQI20_11620</name>
</gene>
<evidence type="ECO:0000313" key="2">
    <source>
        <dbReference type="EMBL" id="MBU5337090.1"/>
    </source>
</evidence>
<protein>
    <submittedName>
        <fullName evidence="2">Uncharacterized protein</fullName>
    </submittedName>
</protein>
<keyword evidence="3" id="KW-1185">Reference proteome</keyword>
<feature type="coiled-coil region" evidence="1">
    <location>
        <begin position="734"/>
        <end position="761"/>
    </location>
</feature>
<accession>A0ABS6DZ19</accession>
<reference evidence="2 3" key="1">
    <citation type="submission" date="2021-06" db="EMBL/GenBank/DDBJ databases">
        <authorList>
            <person name="Sun Q."/>
            <person name="Li D."/>
        </authorList>
    </citation>
    <scope>NUCLEOTIDE SEQUENCE [LARGE SCALE GENOMIC DNA]</scope>
    <source>
        <strain evidence="2 3">N19</strain>
    </source>
</reference>
<dbReference type="RefSeq" id="WP_216571305.1">
    <property type="nucleotide sequence ID" value="NZ_JAHLOQ010000038.1"/>
</dbReference>
<proteinExistence type="predicted"/>